<dbReference type="OrthoDB" id="2423964at2759"/>
<dbReference type="InterPro" id="IPR018163">
    <property type="entry name" value="Thr/Ala-tRNA-synth_IIc_edit"/>
</dbReference>
<dbReference type="SUPFAM" id="SSF55186">
    <property type="entry name" value="ThrRS/AlaRS common domain"/>
    <property type="match status" value="1"/>
</dbReference>
<dbReference type="InterPro" id="IPR002318">
    <property type="entry name" value="Ala-tRNA-lgiase_IIc"/>
</dbReference>
<evidence type="ECO:0000256" key="5">
    <source>
        <dbReference type="ARBA" id="ARBA00022840"/>
    </source>
</evidence>
<dbReference type="Pfam" id="PF01411">
    <property type="entry name" value="tRNA-synt_2c"/>
    <property type="match status" value="1"/>
</dbReference>
<evidence type="ECO:0000256" key="3">
    <source>
        <dbReference type="ARBA" id="ARBA00022598"/>
    </source>
</evidence>
<dbReference type="InterPro" id="IPR018165">
    <property type="entry name" value="Ala-tRNA-synth_IIc_core"/>
</dbReference>
<dbReference type="GO" id="GO:0004813">
    <property type="term" value="F:alanine-tRNA ligase activity"/>
    <property type="evidence" value="ECO:0007669"/>
    <property type="project" value="UniProtKB-UniRule"/>
</dbReference>
<dbReference type="GO" id="GO:0005524">
    <property type="term" value="F:ATP binding"/>
    <property type="evidence" value="ECO:0007669"/>
    <property type="project" value="UniProtKB-UniRule"/>
</dbReference>
<evidence type="ECO:0000256" key="1">
    <source>
        <dbReference type="ARBA" id="ARBA00008429"/>
    </source>
</evidence>
<accession>A0A9P6QCI4</accession>
<dbReference type="SMART" id="SM00863">
    <property type="entry name" value="tRNA_SAD"/>
    <property type="match status" value="1"/>
</dbReference>
<feature type="domain" description="Alanyl-transfer RNA synthetases family profile" evidence="10">
    <location>
        <begin position="31"/>
        <end position="746"/>
    </location>
</feature>
<comment type="subunit">
    <text evidence="9">Monomer.</text>
</comment>
<dbReference type="InterPro" id="IPR012947">
    <property type="entry name" value="tRNA_SAD"/>
</dbReference>
<dbReference type="PANTHER" id="PTHR11777">
    <property type="entry name" value="ALANYL-TRNA SYNTHETASE"/>
    <property type="match status" value="1"/>
</dbReference>
<feature type="binding site" evidence="9">
    <location>
        <position position="707"/>
    </location>
    <ligand>
        <name>Zn(2+)</name>
        <dbReference type="ChEBI" id="CHEBI:29105"/>
    </ligand>
</feature>
<dbReference type="CDD" id="cd00673">
    <property type="entry name" value="AlaRS_core"/>
    <property type="match status" value="1"/>
</dbReference>
<keyword evidence="12" id="KW-1185">Reference proteome</keyword>
<keyword evidence="4 9" id="KW-0547">Nucleotide-binding</keyword>
<dbReference type="AlphaFoldDB" id="A0A9P6QCI4"/>
<keyword evidence="9" id="KW-0479">Metal-binding</keyword>
<comment type="subcellular location">
    <subcellularLocation>
        <location evidence="9">Mitochondrion</location>
    </subcellularLocation>
    <subcellularLocation>
        <location evidence="9">Cytoplasm</location>
    </subcellularLocation>
</comment>
<evidence type="ECO:0000313" key="11">
    <source>
        <dbReference type="EMBL" id="KAG0265575.1"/>
    </source>
</evidence>
<dbReference type="SUPFAM" id="SSF55681">
    <property type="entry name" value="Class II aaRS and biotin synthetases"/>
    <property type="match status" value="1"/>
</dbReference>
<dbReference type="Gene3D" id="2.40.30.130">
    <property type="match status" value="1"/>
</dbReference>
<keyword evidence="8 9" id="KW-0030">Aminoacyl-tRNA synthetase</keyword>
<dbReference type="Gene3D" id="3.30.930.10">
    <property type="entry name" value="Bira Bifunctional Protein, Domain 2"/>
    <property type="match status" value="1"/>
</dbReference>
<keyword evidence="3 9" id="KW-0436">Ligase</keyword>
<feature type="binding site" evidence="9">
    <location>
        <position position="703"/>
    </location>
    <ligand>
        <name>Zn(2+)</name>
        <dbReference type="ChEBI" id="CHEBI:29105"/>
    </ligand>
</feature>
<dbReference type="SUPFAM" id="SSF101353">
    <property type="entry name" value="Putative anticodon-binding domain of alanyl-tRNA synthetase (AlaRS)"/>
    <property type="match status" value="1"/>
</dbReference>
<evidence type="ECO:0000259" key="10">
    <source>
        <dbReference type="PROSITE" id="PS50860"/>
    </source>
</evidence>
<dbReference type="InterPro" id="IPR023033">
    <property type="entry name" value="Ala_tRNA_ligase_euk/bac"/>
</dbReference>
<evidence type="ECO:0000256" key="7">
    <source>
        <dbReference type="ARBA" id="ARBA00022917"/>
    </source>
</evidence>
<dbReference type="Proteomes" id="UP000807716">
    <property type="component" value="Unassembled WGS sequence"/>
</dbReference>
<dbReference type="FunFam" id="3.30.930.10:FF:000004">
    <property type="entry name" value="Alanine--tRNA ligase"/>
    <property type="match status" value="1"/>
</dbReference>
<evidence type="ECO:0000313" key="12">
    <source>
        <dbReference type="Proteomes" id="UP000807716"/>
    </source>
</evidence>
<sequence length="930" mass="103662">MNHFSSNQYPQPLISSLYRLTASSRRYLRQMSTPEIRKEFTDFFVEKHGHFPAKSSSVIPHNDRSLLFTNAGMVQFKDYFRNPAISPFKQATSVQKCMRAGGKHNDLDNVGYTPRHHTFFEMLGNFSFGEYSKEKAIRMAWSFLTDVVKLPKDRLRVTVLSTDQETFDIWKNQEGVPEERILRCGPEDNFWSMGDGPGPCGPCTEIFWDTRDDSLGEDRWLEIWNLVFMQHYRNDQGRLEDLPIVCVDTGMGLERLAAVVQSKDNNFQTDAFSPIFKGLNNVMAKNGIEGSKVSETTMTPHHKIVADHLRAMCFLIADGVIPSNIGRGYVLRRIIRRALRSGNQLGFTKPFMTELYPYLLESLGNDVYPELATRQDSIKSVIQHEEEIFMSTMSKGLALLEPVFKQQDLSDTKEVPPEVAFKLYDTYGFPLDLTVLIAQERGWKVDLVAVEALKAKQQEKGRASWKSSTSGAFTKTLAWKDEGVFPQFSGYDNQHLSDQPATVLAAQSAEDGSHDMILAIDPCPFYGFGGGQTPDAGHLRLANGSEWKVVDVFSPYERGIAVRVQPSDENTIEDDLQCLRKGFKLTASVDRPLRDGAAAHHSATHLLNAALRRVLGKPIMQAGSLVEPSRLRFDFTHGKALTNDQIREIESWINTVALQKLAPVIKEYPLQEAIDMGSIAVFSEKYGELVRVVDFPEVSMELCGGTHVADLSNIYPFKIISEGSVAAGTRRVEAIVGQSAVQYYIEQDQMIGKLNQDLKAYAITQKAKKSQGDSAVATASAAGGGLDQKVDKMKDLLQNWSQKYNQVVDTLVKAPSAKPAIAGQLKSQGSDDVRVKVHELDADIQDQDFFTKKANYIREQDPECVHILIWGDNILVTLDQPTHPKLHAGKVLKSVLDVVGGKGGGQPQLARGKVKDASSITTLHSMVSSQ</sequence>
<feature type="binding site" evidence="9">
    <location>
        <position position="605"/>
    </location>
    <ligand>
        <name>Zn(2+)</name>
        <dbReference type="ChEBI" id="CHEBI:29105"/>
    </ligand>
</feature>
<dbReference type="Pfam" id="PF07973">
    <property type="entry name" value="tRNA_SAD"/>
    <property type="match status" value="1"/>
</dbReference>
<evidence type="ECO:0000256" key="6">
    <source>
        <dbReference type="ARBA" id="ARBA00022884"/>
    </source>
</evidence>
<evidence type="ECO:0000256" key="8">
    <source>
        <dbReference type="ARBA" id="ARBA00023146"/>
    </source>
</evidence>
<dbReference type="GO" id="GO:0005739">
    <property type="term" value="C:mitochondrion"/>
    <property type="evidence" value="ECO:0007669"/>
    <property type="project" value="UniProtKB-SubCell"/>
</dbReference>
<dbReference type="InterPro" id="IPR018164">
    <property type="entry name" value="Ala-tRNA-synth_IIc_N"/>
</dbReference>
<dbReference type="PROSITE" id="PS50860">
    <property type="entry name" value="AA_TRNA_LIGASE_II_ALA"/>
    <property type="match status" value="1"/>
</dbReference>
<dbReference type="InterPro" id="IPR018162">
    <property type="entry name" value="Ala-tRNA-ligase_IIc_anticod-bd"/>
</dbReference>
<dbReference type="FunFam" id="3.30.980.10:FF:000004">
    <property type="entry name" value="Alanine--tRNA ligase, cytoplasmic"/>
    <property type="match status" value="1"/>
</dbReference>
<dbReference type="GO" id="GO:0000049">
    <property type="term" value="F:tRNA binding"/>
    <property type="evidence" value="ECO:0007669"/>
    <property type="project" value="UniProtKB-KW"/>
</dbReference>
<name>A0A9P6QCI4_9FUNG</name>
<keyword evidence="9" id="KW-0496">Mitochondrion</keyword>
<dbReference type="GO" id="GO:0070143">
    <property type="term" value="P:mitochondrial alanyl-tRNA aminoacylation"/>
    <property type="evidence" value="ECO:0007669"/>
    <property type="project" value="UniProtKB-UniRule"/>
</dbReference>
<dbReference type="GO" id="GO:0002161">
    <property type="term" value="F:aminoacyl-tRNA deacylase activity"/>
    <property type="evidence" value="ECO:0007669"/>
    <property type="project" value="TreeGrafter"/>
</dbReference>
<comment type="catalytic activity">
    <reaction evidence="9">
        <text>tRNA(Ala) + L-alanine + ATP = L-alanyl-tRNA(Ala) + AMP + diphosphate</text>
        <dbReference type="Rhea" id="RHEA:12540"/>
        <dbReference type="Rhea" id="RHEA-COMP:9657"/>
        <dbReference type="Rhea" id="RHEA-COMP:9923"/>
        <dbReference type="ChEBI" id="CHEBI:30616"/>
        <dbReference type="ChEBI" id="CHEBI:33019"/>
        <dbReference type="ChEBI" id="CHEBI:57972"/>
        <dbReference type="ChEBI" id="CHEBI:78442"/>
        <dbReference type="ChEBI" id="CHEBI:78497"/>
        <dbReference type="ChEBI" id="CHEBI:456215"/>
        <dbReference type="EC" id="6.1.1.7"/>
    </reaction>
</comment>
<dbReference type="SUPFAM" id="SSF50447">
    <property type="entry name" value="Translation proteins"/>
    <property type="match status" value="1"/>
</dbReference>
<feature type="binding site" evidence="9">
    <location>
        <position position="601"/>
    </location>
    <ligand>
        <name>Zn(2+)</name>
        <dbReference type="ChEBI" id="CHEBI:29105"/>
    </ligand>
</feature>
<keyword evidence="2 9" id="KW-0820">tRNA-binding</keyword>
<dbReference type="Gene3D" id="3.30.54.20">
    <property type="match status" value="1"/>
</dbReference>
<keyword evidence="9" id="KW-0963">Cytoplasm</keyword>
<keyword evidence="5 9" id="KW-0067">ATP-binding</keyword>
<evidence type="ECO:0000256" key="9">
    <source>
        <dbReference type="HAMAP-Rule" id="MF_03133"/>
    </source>
</evidence>
<evidence type="ECO:0000256" key="4">
    <source>
        <dbReference type="ARBA" id="ARBA00022741"/>
    </source>
</evidence>
<dbReference type="InterPro" id="IPR050058">
    <property type="entry name" value="Ala-tRNA_ligase"/>
</dbReference>
<comment type="cofactor">
    <cofactor evidence="9">
        <name>Zn(2+)</name>
        <dbReference type="ChEBI" id="CHEBI:29105"/>
    </cofactor>
    <text evidence="9">Binds 1 zinc ion per subunit.</text>
</comment>
<dbReference type="EC" id="6.1.1.7" evidence="9"/>
<dbReference type="InterPro" id="IPR009000">
    <property type="entry name" value="Transl_B-barrel_sf"/>
</dbReference>
<dbReference type="InterPro" id="IPR045864">
    <property type="entry name" value="aa-tRNA-synth_II/BPL/LPL"/>
</dbReference>
<protein>
    <recommendedName>
        <fullName evidence="9">Alanine--tRNA ligase</fullName>
        <ecNumber evidence="9">6.1.1.7</ecNumber>
    </recommendedName>
    <alternativeName>
        <fullName evidence="9">Alanyl-tRNA synthetase</fullName>
        <shortName evidence="9">AlaRS</shortName>
    </alternativeName>
</protein>
<comment type="caution">
    <text evidence="11">The sequence shown here is derived from an EMBL/GenBank/DDBJ whole genome shotgun (WGS) entry which is preliminary data.</text>
</comment>
<keyword evidence="7 9" id="KW-0648">Protein biosynthesis</keyword>
<comment type="similarity">
    <text evidence="1">Belongs to the class-II aminoacyl-tRNA synthetase family. Alax-L subfamily.</text>
</comment>
<dbReference type="Gene3D" id="3.30.980.10">
    <property type="entry name" value="Threonyl-trna Synthetase, Chain A, domain 2"/>
    <property type="match status" value="1"/>
</dbReference>
<dbReference type="PRINTS" id="PR00980">
    <property type="entry name" value="TRNASYNTHALA"/>
</dbReference>
<comment type="domain">
    <text evidence="9">Consists of three domains; the N-terminal catalytic domain, the editing domain and the C-terminal C-Ala domain. The editing domain removes incorrectly charged amino acids, while the C-Ala domain, along with tRNA(Ala), serves as a bridge to cooperatively bring together the editing and aminoacylation centers thus stimulating deacylation of misacylated tRNAs.</text>
</comment>
<evidence type="ECO:0000256" key="2">
    <source>
        <dbReference type="ARBA" id="ARBA00022555"/>
    </source>
</evidence>
<keyword evidence="9" id="KW-0862">Zinc</keyword>
<dbReference type="Gene3D" id="3.10.310.40">
    <property type="match status" value="1"/>
</dbReference>
<comment type="function">
    <text evidence="9">Catalyzes the attachment of alanine to tRNA(Ala) in a two-step reaction: alanine is first activated by ATP to form Ala-AMP and then transferred to the acceptor end of tRNA(Ala). Also edits incorrectly charged tRNA(Ala) via its editing domain.</text>
</comment>
<dbReference type="PANTHER" id="PTHR11777:SF9">
    <property type="entry name" value="ALANINE--TRNA LIGASE, CYTOPLASMIC"/>
    <property type="match status" value="1"/>
</dbReference>
<proteinExistence type="inferred from homology"/>
<dbReference type="GO" id="GO:0008270">
    <property type="term" value="F:zinc ion binding"/>
    <property type="evidence" value="ECO:0007669"/>
    <property type="project" value="UniProtKB-UniRule"/>
</dbReference>
<dbReference type="HAMAP" id="MF_00036_B">
    <property type="entry name" value="Ala_tRNA_synth_B"/>
    <property type="match status" value="1"/>
</dbReference>
<keyword evidence="6 9" id="KW-0694">RNA-binding</keyword>
<dbReference type="NCBIfam" id="TIGR00344">
    <property type="entry name" value="alaS"/>
    <property type="match status" value="1"/>
</dbReference>
<reference evidence="11" key="1">
    <citation type="journal article" date="2020" name="Fungal Divers.">
        <title>Resolving the Mortierellaceae phylogeny through synthesis of multi-gene phylogenetics and phylogenomics.</title>
        <authorList>
            <person name="Vandepol N."/>
            <person name="Liber J."/>
            <person name="Desiro A."/>
            <person name="Na H."/>
            <person name="Kennedy M."/>
            <person name="Barry K."/>
            <person name="Grigoriev I.V."/>
            <person name="Miller A.N."/>
            <person name="O'Donnell K."/>
            <person name="Stajich J.E."/>
            <person name="Bonito G."/>
        </authorList>
    </citation>
    <scope>NUCLEOTIDE SEQUENCE</scope>
    <source>
        <strain evidence="11">BC1065</strain>
    </source>
</reference>
<organism evidence="11 12">
    <name type="scientific">Actinomortierella ambigua</name>
    <dbReference type="NCBI Taxonomy" id="1343610"/>
    <lineage>
        <taxon>Eukaryota</taxon>
        <taxon>Fungi</taxon>
        <taxon>Fungi incertae sedis</taxon>
        <taxon>Mucoromycota</taxon>
        <taxon>Mortierellomycotina</taxon>
        <taxon>Mortierellomycetes</taxon>
        <taxon>Mortierellales</taxon>
        <taxon>Mortierellaceae</taxon>
        <taxon>Actinomortierella</taxon>
    </lineage>
</organism>
<dbReference type="EMBL" id="JAAAJB010000113">
    <property type="protein sequence ID" value="KAG0265575.1"/>
    <property type="molecule type" value="Genomic_DNA"/>
</dbReference>
<gene>
    <name evidence="9" type="primary">ALA1</name>
    <name evidence="11" type="ORF">DFQ27_000525</name>
</gene>